<evidence type="ECO:0000256" key="1">
    <source>
        <dbReference type="ARBA" id="ARBA00010832"/>
    </source>
</evidence>
<dbReference type="Pfam" id="PF04809">
    <property type="entry name" value="HupH_C"/>
    <property type="match status" value="2"/>
</dbReference>
<comment type="similarity">
    <text evidence="1">Belongs to the HupH/HyaF family.</text>
</comment>
<evidence type="ECO:0000256" key="2">
    <source>
        <dbReference type="SAM" id="MobiDB-lite"/>
    </source>
</evidence>
<organism evidence="4 5">
    <name type="scientific">Candidatus Thiodictyon syntrophicum</name>
    <dbReference type="NCBI Taxonomy" id="1166950"/>
    <lineage>
        <taxon>Bacteria</taxon>
        <taxon>Pseudomonadati</taxon>
        <taxon>Pseudomonadota</taxon>
        <taxon>Gammaproteobacteria</taxon>
        <taxon>Chromatiales</taxon>
        <taxon>Chromatiaceae</taxon>
        <taxon>Thiodictyon</taxon>
    </lineage>
</organism>
<feature type="domain" description="HupH hydrogenase expression protein C-terminal" evidence="3">
    <location>
        <begin position="54"/>
        <end position="148"/>
    </location>
</feature>
<dbReference type="InterPro" id="IPR038527">
    <property type="entry name" value="HupH_C_sf"/>
</dbReference>
<dbReference type="OrthoDB" id="6560677at2"/>
<sequence>MHPIQIPAGLVGPGTQPTEQDGVALDYLPMPKAMATYEPPRLPEPAALSGLGPALALLERLQAALAAQRVADPPVVLDLSSLDRPNRELLEQTLGDGEVSALLSGPQSGRIQETRLAGVWWVRALGPHGALERDQLEVADLPGLVRATAFAGATDQAPLPDPLPPGVMNAPGVLAEVNAAVADCRPGDLPHIVNLTLLPQTPQDLACLEATLGTGPVTLLSRGYGNCRVGATRVRNCWRVRHYNSQEQLILDSIEVTPTPVAVLAAQEDLDDSAARLAEILEALR</sequence>
<gene>
    <name evidence="4" type="ORF">THSYN_01370</name>
</gene>
<protein>
    <recommendedName>
        <fullName evidence="3">HupH hydrogenase expression protein C-terminal domain-containing protein</fullName>
    </recommendedName>
</protein>
<dbReference type="EMBL" id="CP020370">
    <property type="protein sequence ID" value="AUB79737.1"/>
    <property type="molecule type" value="Genomic_DNA"/>
</dbReference>
<dbReference type="KEGG" id="tsy:THSYN_01370"/>
<dbReference type="Proteomes" id="UP000232638">
    <property type="component" value="Chromosome"/>
</dbReference>
<dbReference type="RefSeq" id="WP_100917555.1">
    <property type="nucleotide sequence ID" value="NZ_CP020370.1"/>
</dbReference>
<evidence type="ECO:0000313" key="5">
    <source>
        <dbReference type="Proteomes" id="UP000232638"/>
    </source>
</evidence>
<accession>A0A2K8U2G5</accession>
<evidence type="ECO:0000313" key="4">
    <source>
        <dbReference type="EMBL" id="AUB79737.1"/>
    </source>
</evidence>
<keyword evidence="5" id="KW-1185">Reference proteome</keyword>
<feature type="region of interest" description="Disordered" evidence="2">
    <location>
        <begin position="1"/>
        <end position="20"/>
    </location>
</feature>
<reference evidence="4 5" key="1">
    <citation type="submission" date="2017-03" db="EMBL/GenBank/DDBJ databases">
        <title>Complete genome sequence of Candidatus 'Thiodictyon syntrophicum' sp. nov. strain Cad16T, a photolithoautotroph purple sulfur bacterium isolated from an alpine meromictic lake.</title>
        <authorList>
            <person name="Luedin S.M."/>
            <person name="Pothier J.F."/>
            <person name="Danza F."/>
            <person name="Storelli N."/>
            <person name="Wittwer M."/>
            <person name="Tonolla M."/>
        </authorList>
    </citation>
    <scope>NUCLEOTIDE SEQUENCE [LARGE SCALE GENOMIC DNA]</scope>
    <source>
        <strain evidence="4 5">Cad16T</strain>
    </source>
</reference>
<dbReference type="AlphaFoldDB" id="A0A2K8U2G5"/>
<name>A0A2K8U2G5_9GAMM</name>
<feature type="domain" description="HupH hydrogenase expression protein C-terminal" evidence="3">
    <location>
        <begin position="167"/>
        <end position="283"/>
    </location>
</feature>
<proteinExistence type="inferred from homology"/>
<evidence type="ECO:0000259" key="3">
    <source>
        <dbReference type="Pfam" id="PF04809"/>
    </source>
</evidence>
<dbReference type="InterPro" id="IPR006894">
    <property type="entry name" value="HupH_Hydgase_express_prot_C"/>
</dbReference>
<dbReference type="Gene3D" id="3.30.1370.140">
    <property type="entry name" value="HupH hydrogenase expression protein, C-terminal domain"/>
    <property type="match status" value="2"/>
</dbReference>